<evidence type="ECO:0000256" key="8">
    <source>
        <dbReference type="PIRNR" id="PIRNR005353"/>
    </source>
</evidence>
<feature type="transmembrane region" description="Helical" evidence="9">
    <location>
        <begin position="194"/>
        <end position="214"/>
    </location>
</feature>
<feature type="transmembrane region" description="Helical" evidence="9">
    <location>
        <begin position="340"/>
        <end position="360"/>
    </location>
</feature>
<feature type="transmembrane region" description="Helical" evidence="9">
    <location>
        <begin position="167"/>
        <end position="187"/>
    </location>
</feature>
<keyword evidence="4 8" id="KW-1003">Cell membrane</keyword>
<dbReference type="InterPro" id="IPR026033">
    <property type="entry name" value="Azg-like_bact_archaea"/>
</dbReference>
<accession>A0ABM6NB93</accession>
<comment type="similarity">
    <text evidence="2 8">Belongs to the nucleobase:cation symporter-2 (NCS2) (TC 2.A.40) family. Azg-like subfamily.</text>
</comment>
<keyword evidence="3 8" id="KW-0813">Transport</keyword>
<protein>
    <submittedName>
        <fullName evidence="10">MFS transporter, AGZA family, xanthine/uracil permease</fullName>
    </submittedName>
</protein>
<evidence type="ECO:0000256" key="5">
    <source>
        <dbReference type="ARBA" id="ARBA00022692"/>
    </source>
</evidence>
<evidence type="ECO:0000256" key="7">
    <source>
        <dbReference type="ARBA" id="ARBA00023136"/>
    </source>
</evidence>
<dbReference type="InterPro" id="IPR006043">
    <property type="entry name" value="NCS2"/>
</dbReference>
<dbReference type="Pfam" id="PF00860">
    <property type="entry name" value="Xan_ur_permease"/>
    <property type="match status" value="1"/>
</dbReference>
<dbReference type="PIRSF" id="PIRSF005353">
    <property type="entry name" value="PbuG"/>
    <property type="match status" value="1"/>
</dbReference>
<dbReference type="RefSeq" id="WP_010375561.1">
    <property type="nucleotide sequence ID" value="NZ_CP011924.1"/>
</dbReference>
<feature type="transmembrane region" description="Helical" evidence="9">
    <location>
        <begin position="20"/>
        <end position="41"/>
    </location>
</feature>
<evidence type="ECO:0000256" key="6">
    <source>
        <dbReference type="ARBA" id="ARBA00022989"/>
    </source>
</evidence>
<evidence type="ECO:0000256" key="3">
    <source>
        <dbReference type="ARBA" id="ARBA00022448"/>
    </source>
</evidence>
<feature type="transmembrane region" description="Helical" evidence="9">
    <location>
        <begin position="48"/>
        <end position="69"/>
    </location>
</feature>
<evidence type="ECO:0000313" key="10">
    <source>
        <dbReference type="EMBL" id="ATD06035.1"/>
    </source>
</evidence>
<keyword evidence="7 8" id="KW-0472">Membrane</keyword>
<sequence length="429" mass="45397">MLERLFSLQAMHTNVRTEVIAGLTTFVTMVYIVFVNPAMLAEAGMDHGAAFVATCIAAAIGCFIMGLWANYPLALAPGMGLNAFFTYGVVLGMGYTWQSALGAVFMSGCLFLFLSVFKVREWVIQAIPIVLKRAIAAGIGAFLALIALKNAKIVIASDATLVQLGDITSPGPLLAIASFFVIAALMYREVKSGVLISILMVTGIAWGLGLVDYHGVVDVPPSIAPTYMQLDLSGIFELSMLSVVFAFLFVDLFDTSGTLVAVTQKAGLSDEHGRMPRLGRALSADSTATIAGSVLGTSTTTSYIESVSGVSVGGRTGLTAVVVGICFLIMMFFAPLAQMVPAYATAGAILYVSVLMLQNLKLINWDEMSDAIPVSVVLLMTPLTFSIAHGIALGFISYTAVKLACNKANEISISVWVLTVLFIVKFAFG</sequence>
<evidence type="ECO:0000256" key="9">
    <source>
        <dbReference type="SAM" id="Phobius"/>
    </source>
</evidence>
<feature type="transmembrane region" description="Helical" evidence="9">
    <location>
        <begin position="411"/>
        <end position="428"/>
    </location>
</feature>
<dbReference type="PANTHER" id="PTHR43337:SF1">
    <property type="entry name" value="XANTHINE_URACIL PERMEASE C887.17-RELATED"/>
    <property type="match status" value="1"/>
</dbReference>
<keyword evidence="5 8" id="KW-0812">Transmembrane</keyword>
<feature type="transmembrane region" description="Helical" evidence="9">
    <location>
        <begin position="129"/>
        <end position="147"/>
    </location>
</feature>
<feature type="transmembrane region" description="Helical" evidence="9">
    <location>
        <begin position="372"/>
        <end position="399"/>
    </location>
</feature>
<comment type="subcellular location">
    <subcellularLocation>
        <location evidence="1 8">Cell membrane</location>
        <topology evidence="1 8">Multi-pass membrane protein</topology>
    </subcellularLocation>
</comment>
<organism evidence="10 11">
    <name type="scientific">Pseudoalteromonas piscicida</name>
    <dbReference type="NCBI Taxonomy" id="43662"/>
    <lineage>
        <taxon>Bacteria</taxon>
        <taxon>Pseudomonadati</taxon>
        <taxon>Pseudomonadota</taxon>
        <taxon>Gammaproteobacteria</taxon>
        <taxon>Alteromonadales</taxon>
        <taxon>Pseudoalteromonadaceae</taxon>
        <taxon>Pseudoalteromonas</taxon>
    </lineage>
</organism>
<evidence type="ECO:0000256" key="1">
    <source>
        <dbReference type="ARBA" id="ARBA00004651"/>
    </source>
</evidence>
<dbReference type="PANTHER" id="PTHR43337">
    <property type="entry name" value="XANTHINE/URACIL PERMEASE C887.17-RELATED"/>
    <property type="match status" value="1"/>
</dbReference>
<proteinExistence type="inferred from homology"/>
<evidence type="ECO:0000256" key="4">
    <source>
        <dbReference type="ARBA" id="ARBA00022475"/>
    </source>
</evidence>
<feature type="transmembrane region" description="Helical" evidence="9">
    <location>
        <begin position="95"/>
        <end position="117"/>
    </location>
</feature>
<feature type="transmembrane region" description="Helical" evidence="9">
    <location>
        <begin position="316"/>
        <end position="334"/>
    </location>
</feature>
<evidence type="ECO:0000313" key="11">
    <source>
        <dbReference type="Proteomes" id="UP000016521"/>
    </source>
</evidence>
<keyword evidence="6 8" id="KW-1133">Transmembrane helix</keyword>
<reference evidence="10 11" key="1">
    <citation type="submission" date="2015-06" db="EMBL/GenBank/DDBJ databases">
        <authorList>
            <person name="Xie B.-B."/>
            <person name="Rong J.-C."/>
            <person name="Qin Q.-L."/>
            <person name="Zhang Y.-Z."/>
        </authorList>
    </citation>
    <scope>NUCLEOTIDE SEQUENCE [LARGE SCALE GENOMIC DNA]</scope>
    <source>
        <strain evidence="10 11">JCM 20779</strain>
    </source>
</reference>
<dbReference type="EMBL" id="CP011924">
    <property type="protein sequence ID" value="ATD06035.1"/>
    <property type="molecule type" value="Genomic_DNA"/>
</dbReference>
<evidence type="ECO:0000256" key="2">
    <source>
        <dbReference type="ARBA" id="ARBA00005697"/>
    </source>
</evidence>
<dbReference type="InterPro" id="IPR045018">
    <property type="entry name" value="Azg-like"/>
</dbReference>
<name>A0ABM6NB93_PSEO7</name>
<dbReference type="Proteomes" id="UP000016521">
    <property type="component" value="Chromosome I"/>
</dbReference>
<gene>
    <name evidence="10" type="primary">pbuG</name>
    <name evidence="10" type="ORF">PPIS_a0804</name>
</gene>
<keyword evidence="11" id="KW-1185">Reference proteome</keyword>
<feature type="transmembrane region" description="Helical" evidence="9">
    <location>
        <begin position="234"/>
        <end position="253"/>
    </location>
</feature>